<dbReference type="InterPro" id="IPR001442">
    <property type="entry name" value="Collagen_IV_NC"/>
</dbReference>
<organism evidence="11 12">
    <name type="scientific">Notothenia coriiceps</name>
    <name type="common">black rockcod</name>
    <dbReference type="NCBI Taxonomy" id="8208"/>
    <lineage>
        <taxon>Eukaryota</taxon>
        <taxon>Metazoa</taxon>
        <taxon>Chordata</taxon>
        <taxon>Craniata</taxon>
        <taxon>Vertebrata</taxon>
        <taxon>Euteleostomi</taxon>
        <taxon>Actinopterygii</taxon>
        <taxon>Neopterygii</taxon>
        <taxon>Teleostei</taxon>
        <taxon>Neoteleostei</taxon>
        <taxon>Acanthomorphata</taxon>
        <taxon>Eupercaria</taxon>
        <taxon>Perciformes</taxon>
        <taxon>Notothenioidei</taxon>
        <taxon>Nototheniidae</taxon>
        <taxon>Notothenia</taxon>
    </lineage>
</organism>
<feature type="non-terminal residue" evidence="12">
    <location>
        <position position="1"/>
    </location>
</feature>
<accession>A0A6I9PVP0</accession>
<evidence type="ECO:0000313" key="12">
    <source>
        <dbReference type="RefSeq" id="XP_010789346.1"/>
    </source>
</evidence>
<dbReference type="GO" id="GO:0005604">
    <property type="term" value="C:basement membrane"/>
    <property type="evidence" value="ECO:0007669"/>
    <property type="project" value="UniProtKB-SubCell"/>
</dbReference>
<dbReference type="RefSeq" id="XP_010789346.1">
    <property type="nucleotide sequence ID" value="XM_010791044.1"/>
</dbReference>
<dbReference type="InterPro" id="IPR036954">
    <property type="entry name" value="Collagen_IV_NC_sf"/>
</dbReference>
<dbReference type="KEGG" id="ncc:104962594"/>
<proteinExistence type="predicted"/>
<keyword evidence="11" id="KW-1185">Reference proteome</keyword>
<feature type="compositionally biased region" description="Gly residues" evidence="9">
    <location>
        <begin position="310"/>
        <end position="319"/>
    </location>
</feature>
<dbReference type="PANTHER" id="PTHR24023">
    <property type="entry name" value="COLLAGEN ALPHA"/>
    <property type="match status" value="1"/>
</dbReference>
<dbReference type="GO" id="GO:0030020">
    <property type="term" value="F:extracellular matrix structural constituent conferring tensile strength"/>
    <property type="evidence" value="ECO:0007669"/>
    <property type="project" value="TreeGrafter"/>
</dbReference>
<dbReference type="GO" id="GO:0005581">
    <property type="term" value="C:collagen trimer"/>
    <property type="evidence" value="ECO:0007669"/>
    <property type="project" value="UniProtKB-KW"/>
</dbReference>
<feature type="non-terminal residue" evidence="12">
    <location>
        <position position="511"/>
    </location>
</feature>
<comment type="subcellular location">
    <subcellularLocation>
        <location evidence="2">Secreted</location>
        <location evidence="2">Extracellular space</location>
        <location evidence="2">Extracellular matrix</location>
        <location evidence="2">Basement membrane</location>
    </subcellularLocation>
</comment>
<feature type="compositionally biased region" description="Gly residues" evidence="9">
    <location>
        <begin position="222"/>
        <end position="231"/>
    </location>
</feature>
<dbReference type="InterPro" id="IPR016187">
    <property type="entry name" value="CTDL_fold"/>
</dbReference>
<feature type="compositionally biased region" description="Gly residues" evidence="9">
    <location>
        <begin position="201"/>
        <end position="216"/>
    </location>
</feature>
<keyword evidence="4" id="KW-0272">Extracellular matrix</keyword>
<feature type="compositionally biased region" description="Gly residues" evidence="9">
    <location>
        <begin position="174"/>
        <end position="190"/>
    </location>
</feature>
<evidence type="ECO:0000313" key="11">
    <source>
        <dbReference type="Proteomes" id="UP000504611"/>
    </source>
</evidence>
<dbReference type="SUPFAM" id="SSF56436">
    <property type="entry name" value="C-type lectin-like"/>
    <property type="match status" value="2"/>
</dbReference>
<evidence type="ECO:0000259" key="10">
    <source>
        <dbReference type="PROSITE" id="PS51403"/>
    </source>
</evidence>
<dbReference type="Proteomes" id="UP000504611">
    <property type="component" value="Unplaced"/>
</dbReference>
<dbReference type="AlphaFoldDB" id="A0A6I9PVP0"/>
<dbReference type="GO" id="GO:0030198">
    <property type="term" value="P:extracellular matrix organization"/>
    <property type="evidence" value="ECO:0007669"/>
    <property type="project" value="TreeGrafter"/>
</dbReference>
<sequence length="511" mass="51969">ECTIGGGTPPRAFGRTAAVPTVKITPSCREMVETDLLLDKEMKHMDLLLSAKGPFVLPATKGSRLKSVNTSHAVVSKQSFRASSDSSDHLFTVRVGTGYLWTRDAPRIELITANLEDCCPVIDCHSLNFTGECDLCFCTEACFCLNPLFFFCNFCAVNPAPLYLGILGNLGPPGQGGPQGPRGPPGSGGIKGDKGIPGALGQPGFGGQKGESGGPGFPGPSGLNGGSGFKGDIGLPGVPGFPGPKGDSGLPGGSGLNGDPGDSGGPGPPGDPGVSPTPIVVKGERGLPGSSGLPGGRGVPGSPGREGLTGQPGGPGDSGPDGPPGFSGPNGRKGDTGPAGSPGTRGIPGPTGSDGPQGLPGPPGSGSAAHGFLITRHSQGQEVPYCPDGTSPIYDGYSLLYVQGNERAHGQDLGSAGSCLRRFSTMPFMFCNINNVCNFASRNDYSYWLSTPEPMPSSMAPITGEGIKPFISRCSVCEAPAMVIAVHSQTIQIPACPSNWEALWIGYSFMM</sequence>
<gene>
    <name evidence="12" type="primary">LOC104962594</name>
</gene>
<dbReference type="SMART" id="SM00111">
    <property type="entry name" value="C4"/>
    <property type="match status" value="1"/>
</dbReference>
<dbReference type="PANTHER" id="PTHR24023:SF958">
    <property type="entry name" value="COLLAGEN ALPHA-1(I) CHAIN"/>
    <property type="match status" value="1"/>
</dbReference>
<dbReference type="InterPro" id="IPR050149">
    <property type="entry name" value="Collagen_superfamily"/>
</dbReference>
<evidence type="ECO:0000256" key="4">
    <source>
        <dbReference type="ARBA" id="ARBA00022530"/>
    </source>
</evidence>
<dbReference type="Pfam" id="PF01391">
    <property type="entry name" value="Collagen"/>
    <property type="match status" value="1"/>
</dbReference>
<feature type="domain" description="Collagen IV NC1" evidence="10">
    <location>
        <begin position="371"/>
        <end position="511"/>
    </location>
</feature>
<evidence type="ECO:0000256" key="3">
    <source>
        <dbReference type="ARBA" id="ARBA00022525"/>
    </source>
</evidence>
<dbReference type="GO" id="GO:0005615">
    <property type="term" value="C:extracellular space"/>
    <property type="evidence" value="ECO:0007669"/>
    <property type="project" value="TreeGrafter"/>
</dbReference>
<keyword evidence="6" id="KW-0084">Basement membrane</keyword>
<keyword evidence="5" id="KW-0677">Repeat</keyword>
<evidence type="ECO:0000256" key="7">
    <source>
        <dbReference type="ARBA" id="ARBA00023119"/>
    </source>
</evidence>
<dbReference type="OrthoDB" id="10071882at2759"/>
<feature type="compositionally biased region" description="Gly residues" evidence="9">
    <location>
        <begin position="249"/>
        <end position="265"/>
    </location>
</feature>
<evidence type="ECO:0000256" key="9">
    <source>
        <dbReference type="SAM" id="MobiDB-lite"/>
    </source>
</evidence>
<reference evidence="12" key="1">
    <citation type="submission" date="2025-08" db="UniProtKB">
        <authorList>
            <consortium name="RefSeq"/>
        </authorList>
    </citation>
    <scope>IDENTIFICATION</scope>
    <source>
        <tissue evidence="12">Muscle</tissue>
    </source>
</reference>
<comment type="function">
    <text evidence="1">Type IV collagen is the major structural component of glomerular basement membranes (GBM), forming a 'chicken-wire' meshwork together with laminins, proteoglycans and entactin/nidogen.</text>
</comment>
<keyword evidence="8" id="KW-1015">Disulfide bond</keyword>
<keyword evidence="7" id="KW-0176">Collagen</keyword>
<feature type="region of interest" description="Disordered" evidence="9">
    <location>
        <begin position="174"/>
        <end position="370"/>
    </location>
</feature>
<evidence type="ECO:0000256" key="1">
    <source>
        <dbReference type="ARBA" id="ARBA00003696"/>
    </source>
</evidence>
<evidence type="ECO:0000256" key="5">
    <source>
        <dbReference type="ARBA" id="ARBA00022737"/>
    </source>
</evidence>
<name>A0A6I9PVP0_9TELE</name>
<dbReference type="Pfam" id="PF01413">
    <property type="entry name" value="C4"/>
    <property type="match status" value="2"/>
</dbReference>
<feature type="compositionally biased region" description="Gly residues" evidence="9">
    <location>
        <begin position="292"/>
        <end position="301"/>
    </location>
</feature>
<evidence type="ECO:0000256" key="6">
    <source>
        <dbReference type="ARBA" id="ARBA00022869"/>
    </source>
</evidence>
<protein>
    <submittedName>
        <fullName evidence="12">Collagen alpha-5(IV) chain-like</fullName>
    </submittedName>
</protein>
<keyword evidence="3" id="KW-0964">Secreted</keyword>
<evidence type="ECO:0000256" key="2">
    <source>
        <dbReference type="ARBA" id="ARBA00004302"/>
    </source>
</evidence>
<dbReference type="GeneID" id="104962594"/>
<dbReference type="Gene3D" id="2.170.240.10">
    <property type="entry name" value="Collagen IV, non-collagenous"/>
    <property type="match status" value="1"/>
</dbReference>
<dbReference type="InterPro" id="IPR008160">
    <property type="entry name" value="Collagen"/>
</dbReference>
<dbReference type="PROSITE" id="PS51403">
    <property type="entry name" value="NC1_IV"/>
    <property type="match status" value="1"/>
</dbReference>
<dbReference type="FunFam" id="2.170.240.10:FF:000001">
    <property type="entry name" value="Collagen IV alpha 1 chain"/>
    <property type="match status" value="1"/>
</dbReference>
<evidence type="ECO:0000256" key="8">
    <source>
        <dbReference type="ARBA" id="ARBA00023157"/>
    </source>
</evidence>